<gene>
    <name evidence="1" type="ORF">NJQ99_08805</name>
</gene>
<dbReference type="AlphaFoldDB" id="A0A9J6PF95"/>
<dbReference type="Pfam" id="PF20099">
    <property type="entry name" value="DUF6489"/>
    <property type="match status" value="1"/>
</dbReference>
<protein>
    <submittedName>
        <fullName evidence="1">DUF6489 family protein</fullName>
    </submittedName>
</protein>
<accession>A0A9J6PF95</accession>
<organism evidence="1 2">
    <name type="scientific">Futiania mangrovi</name>
    <dbReference type="NCBI Taxonomy" id="2959716"/>
    <lineage>
        <taxon>Bacteria</taxon>
        <taxon>Pseudomonadati</taxon>
        <taxon>Pseudomonadota</taxon>
        <taxon>Alphaproteobacteria</taxon>
        <taxon>Futianiales</taxon>
        <taxon>Futianiaceae</taxon>
        <taxon>Futiania</taxon>
    </lineage>
</organism>
<dbReference type="EMBL" id="JAMZFT010000002">
    <property type="protein sequence ID" value="MCP1336504.1"/>
    <property type="molecule type" value="Genomic_DNA"/>
</dbReference>
<evidence type="ECO:0000313" key="1">
    <source>
        <dbReference type="EMBL" id="MCP1336504.1"/>
    </source>
</evidence>
<dbReference type="InterPro" id="IPR045502">
    <property type="entry name" value="DUF6489"/>
</dbReference>
<name>A0A9J6PF95_9PROT</name>
<reference evidence="1" key="1">
    <citation type="submission" date="2022-06" db="EMBL/GenBank/DDBJ databases">
        <title>Isolation and Genomics of Futiania mangrovii gen. nov., sp. nov., a Rare and Metabolically-versatile member in the Class Alphaproteobacteria.</title>
        <authorList>
            <person name="Liu L."/>
            <person name="Huang W.-C."/>
            <person name="Pan J."/>
            <person name="Li J."/>
            <person name="Huang Y."/>
            <person name="Du H."/>
            <person name="Liu Y."/>
            <person name="Li M."/>
        </authorList>
    </citation>
    <scope>NUCLEOTIDE SEQUENCE</scope>
    <source>
        <strain evidence="1">FT118</strain>
    </source>
</reference>
<comment type="caution">
    <text evidence="1">The sequence shown here is derived from an EMBL/GenBank/DDBJ whole genome shotgun (WGS) entry which is preliminary data.</text>
</comment>
<sequence>MKVTVEMDLTPKEARELLGLPDLQPLQDAMVARMQENMEQAAARLDPEDLVKAWMPLGQQGLEQLQRFLFGAAGAAAAGRTGGTRSGEGS</sequence>
<keyword evidence="2" id="KW-1185">Reference proteome</keyword>
<dbReference type="RefSeq" id="WP_269332461.1">
    <property type="nucleotide sequence ID" value="NZ_JAMZFT010000002.1"/>
</dbReference>
<proteinExistence type="predicted"/>
<evidence type="ECO:0000313" key="2">
    <source>
        <dbReference type="Proteomes" id="UP001055804"/>
    </source>
</evidence>
<dbReference type="Proteomes" id="UP001055804">
    <property type="component" value="Unassembled WGS sequence"/>
</dbReference>